<organism evidence="1">
    <name type="scientific">Caldilineaceae bacterium SB0664_bin_27</name>
    <dbReference type="NCBI Taxonomy" id="2605260"/>
    <lineage>
        <taxon>Bacteria</taxon>
        <taxon>Bacillati</taxon>
        <taxon>Chloroflexota</taxon>
        <taxon>Caldilineae</taxon>
        <taxon>Caldilineales</taxon>
        <taxon>Caldilineaceae</taxon>
    </lineage>
</organism>
<dbReference type="EMBL" id="VXRG01000027">
    <property type="protein sequence ID" value="MXY92322.1"/>
    <property type="molecule type" value="Genomic_DNA"/>
</dbReference>
<accession>A0A6B0YRB0</accession>
<evidence type="ECO:0000313" key="1">
    <source>
        <dbReference type="EMBL" id="MXY92322.1"/>
    </source>
</evidence>
<name>A0A6B0YRB0_9CHLR</name>
<gene>
    <name evidence="1" type="ORF">F4Y42_02620</name>
</gene>
<dbReference type="AlphaFoldDB" id="A0A6B0YRB0"/>
<sequence length="250" mass="28435">MGNNNNRGSQRDFCIYCNALVENGTREHTPPKCCFPKGTEGLITVPACYKCNNASAKDDEYFRDMIVMSKECSGHPQAKEPLGKVLRNLDRQESKGLRIRLADSMRHCLVEYTPGLLEPGMEYSIDLQRIGNVVSKTVKGLLWNDTRLRLPKRYGIAVVPSINFDFLGPRLMALVAEVEARERNSASERVSIGNGAFEYWRTRISSKSNMNSVWLLRFYGGQYFVCFVVPKKEIRNGYFRRAIYEGLIAV</sequence>
<protein>
    <recommendedName>
        <fullName evidence="2">HNH endonuclease</fullName>
    </recommendedName>
</protein>
<reference evidence="1" key="1">
    <citation type="submission" date="2019-09" db="EMBL/GenBank/DDBJ databases">
        <title>Characterisation of the sponge microbiome using genome-centric metagenomics.</title>
        <authorList>
            <person name="Engelberts J.P."/>
            <person name="Robbins S.J."/>
            <person name="De Goeij J.M."/>
            <person name="Aranda M."/>
            <person name="Bell S.C."/>
            <person name="Webster N.S."/>
        </authorList>
    </citation>
    <scope>NUCLEOTIDE SEQUENCE</scope>
    <source>
        <strain evidence="1">SB0664_bin_27</strain>
    </source>
</reference>
<evidence type="ECO:0008006" key="2">
    <source>
        <dbReference type="Google" id="ProtNLM"/>
    </source>
</evidence>
<comment type="caution">
    <text evidence="1">The sequence shown here is derived from an EMBL/GenBank/DDBJ whole genome shotgun (WGS) entry which is preliminary data.</text>
</comment>
<proteinExistence type="predicted"/>